<dbReference type="SUPFAM" id="SSF54695">
    <property type="entry name" value="POZ domain"/>
    <property type="match status" value="1"/>
</dbReference>
<dbReference type="EMBL" id="CAMXCT010001583">
    <property type="protein sequence ID" value="CAI3991361.1"/>
    <property type="molecule type" value="Genomic_DNA"/>
</dbReference>
<gene>
    <name evidence="2" type="ORF">C1SCF055_LOCUS18279</name>
</gene>
<dbReference type="SMART" id="SM00225">
    <property type="entry name" value="BTB"/>
    <property type="match status" value="1"/>
</dbReference>
<comment type="caution">
    <text evidence="2">The sequence shown here is derived from an EMBL/GenBank/DDBJ whole genome shotgun (WGS) entry which is preliminary data.</text>
</comment>
<evidence type="ECO:0000259" key="1">
    <source>
        <dbReference type="PROSITE" id="PS50097"/>
    </source>
</evidence>
<dbReference type="OrthoDB" id="6359816at2759"/>
<dbReference type="EMBL" id="CAMXCT030001583">
    <property type="protein sequence ID" value="CAL4778673.1"/>
    <property type="molecule type" value="Genomic_DNA"/>
</dbReference>
<reference evidence="3" key="2">
    <citation type="submission" date="2024-04" db="EMBL/GenBank/DDBJ databases">
        <authorList>
            <person name="Chen Y."/>
            <person name="Shah S."/>
            <person name="Dougan E. K."/>
            <person name="Thang M."/>
            <person name="Chan C."/>
        </authorList>
    </citation>
    <scope>NUCLEOTIDE SEQUENCE [LARGE SCALE GENOMIC DNA]</scope>
</reference>
<accession>A0A9P1CJH1</accession>
<dbReference type="InterPro" id="IPR000210">
    <property type="entry name" value="BTB/POZ_dom"/>
</dbReference>
<dbReference type="Proteomes" id="UP001152797">
    <property type="component" value="Unassembled WGS sequence"/>
</dbReference>
<keyword evidence="5" id="KW-1185">Reference proteome</keyword>
<evidence type="ECO:0000313" key="5">
    <source>
        <dbReference type="Proteomes" id="UP001152797"/>
    </source>
</evidence>
<dbReference type="InterPro" id="IPR011333">
    <property type="entry name" value="SKP1/BTB/POZ_sf"/>
</dbReference>
<dbReference type="PROSITE" id="PS50097">
    <property type="entry name" value="BTB"/>
    <property type="match status" value="1"/>
</dbReference>
<feature type="domain" description="BTB" evidence="1">
    <location>
        <begin position="18"/>
        <end position="98"/>
    </location>
</feature>
<protein>
    <submittedName>
        <fullName evidence="4">BTB and MATH domain-containing protein 40</fullName>
    </submittedName>
</protein>
<dbReference type="CDD" id="cd18186">
    <property type="entry name" value="BTB_POZ_ZBTB_KLHL-like"/>
    <property type="match status" value="1"/>
</dbReference>
<proteinExistence type="predicted"/>
<organism evidence="2">
    <name type="scientific">Cladocopium goreaui</name>
    <dbReference type="NCBI Taxonomy" id="2562237"/>
    <lineage>
        <taxon>Eukaryota</taxon>
        <taxon>Sar</taxon>
        <taxon>Alveolata</taxon>
        <taxon>Dinophyceae</taxon>
        <taxon>Suessiales</taxon>
        <taxon>Symbiodiniaceae</taxon>
        <taxon>Cladocopium</taxon>
    </lineage>
</organism>
<dbReference type="EMBL" id="CAMXCT020001583">
    <property type="protein sequence ID" value="CAL1144736.1"/>
    <property type="molecule type" value="Genomic_DNA"/>
</dbReference>
<name>A0A9P1CJH1_9DINO</name>
<sequence length="396" mass="44922">MAKHLVAEKLGPTFGQGGDFTVVVEERQGEGDTSAERKRTEFKVWSVILSAWSEVFEKMLSQDFVESTKKEVVIKDFSSFAVETFLKFLYKGTVDASPERLCEVIVIADKYQVLQFKNLCLKMVEDNMNVKNVWAIFQSADEFQVQDIRQKSKDLILTEAKTVFATRPLVRDELLEEVFSSNLMCVTDEELLSLLKTWTDPPDQISSQTLVDRWVSMAKTPKRKRGEHSTDLIRCVKGRFDTFSKSQTSQGKSWPKEPSLSRPIFLANWVSVSYALSGDYAPYAHVIAEGNAGCKLQAGDWIEWRLPKFGAQLMGIVFSEVLTQRDHLEIFCAADCSEWQRVFSSKEYGAIYPGFGGNTLVKCRCQHLAQRFKVHMISGEFQLPGIKFQGILAEVP</sequence>
<dbReference type="Gene3D" id="3.30.710.10">
    <property type="entry name" value="Potassium Channel Kv1.1, Chain A"/>
    <property type="match status" value="1"/>
</dbReference>
<dbReference type="PANTHER" id="PTHR24413">
    <property type="entry name" value="SPECKLE-TYPE POZ PROTEIN"/>
    <property type="match status" value="1"/>
</dbReference>
<evidence type="ECO:0000313" key="3">
    <source>
        <dbReference type="EMBL" id="CAL1144736.1"/>
    </source>
</evidence>
<dbReference type="AlphaFoldDB" id="A0A9P1CJH1"/>
<reference evidence="2" key="1">
    <citation type="submission" date="2022-10" db="EMBL/GenBank/DDBJ databases">
        <authorList>
            <person name="Chen Y."/>
            <person name="Dougan E. K."/>
            <person name="Chan C."/>
            <person name="Rhodes N."/>
            <person name="Thang M."/>
        </authorList>
    </citation>
    <scope>NUCLEOTIDE SEQUENCE</scope>
</reference>
<evidence type="ECO:0000313" key="2">
    <source>
        <dbReference type="EMBL" id="CAI3991361.1"/>
    </source>
</evidence>
<evidence type="ECO:0000313" key="4">
    <source>
        <dbReference type="EMBL" id="CAL4778673.1"/>
    </source>
</evidence>
<dbReference type="Pfam" id="PF00651">
    <property type="entry name" value="BTB"/>
    <property type="match status" value="1"/>
</dbReference>